<reference evidence="4 5" key="1">
    <citation type="submission" date="2016-10" db="EMBL/GenBank/DDBJ databases">
        <authorList>
            <person name="de Groot N.N."/>
        </authorList>
    </citation>
    <scope>NUCLEOTIDE SEQUENCE [LARGE SCALE GENOMIC DNA]</scope>
    <source>
        <strain evidence="4 5">DSM 26130</strain>
    </source>
</reference>
<name>A0A1I1HI97_9BACT</name>
<keyword evidence="2" id="KW-0472">Membrane</keyword>
<dbReference type="STRING" id="662367.SAMN05216167_101709"/>
<evidence type="ECO:0000313" key="4">
    <source>
        <dbReference type="EMBL" id="SFC23571.1"/>
    </source>
</evidence>
<dbReference type="InterPro" id="IPR002641">
    <property type="entry name" value="PNPLA_dom"/>
</dbReference>
<feature type="transmembrane region" description="Helical" evidence="2">
    <location>
        <begin position="681"/>
        <end position="701"/>
    </location>
</feature>
<feature type="transmembrane region" description="Helical" evidence="2">
    <location>
        <begin position="655"/>
        <end position="675"/>
    </location>
</feature>
<dbReference type="PANTHER" id="PTHR10728:SF40">
    <property type="entry name" value="PATATIN FAMILY PROTEIN"/>
    <property type="match status" value="1"/>
</dbReference>
<evidence type="ECO:0000313" key="5">
    <source>
        <dbReference type="Proteomes" id="UP000198598"/>
    </source>
</evidence>
<evidence type="ECO:0000256" key="1">
    <source>
        <dbReference type="ARBA" id="ARBA00023098"/>
    </source>
</evidence>
<feature type="transmembrane region" description="Helical" evidence="2">
    <location>
        <begin position="521"/>
        <end position="539"/>
    </location>
</feature>
<keyword evidence="5" id="KW-1185">Reference proteome</keyword>
<proteinExistence type="predicted"/>
<dbReference type="GO" id="GO:0005829">
    <property type="term" value="C:cytosol"/>
    <property type="evidence" value="ECO:0007669"/>
    <property type="project" value="TreeGrafter"/>
</dbReference>
<protein>
    <submittedName>
        <fullName evidence="4">Patatin-like phospholipase</fullName>
    </submittedName>
</protein>
<dbReference type="SUPFAM" id="SSF52151">
    <property type="entry name" value="FabD/lysophospholipase-like"/>
    <property type="match status" value="1"/>
</dbReference>
<feature type="transmembrane region" description="Helical" evidence="2">
    <location>
        <begin position="767"/>
        <end position="787"/>
    </location>
</feature>
<gene>
    <name evidence="4" type="ORF">SAMN05216167_101709</name>
</gene>
<feature type="transmembrane region" description="Helical" evidence="2">
    <location>
        <begin position="721"/>
        <end position="747"/>
    </location>
</feature>
<keyword evidence="2" id="KW-1133">Transmembrane helix</keyword>
<dbReference type="GO" id="GO:0004623">
    <property type="term" value="F:phospholipase A2 activity"/>
    <property type="evidence" value="ECO:0007669"/>
    <property type="project" value="TreeGrafter"/>
</dbReference>
<sequence>MNAIVDLTARAVSVITSIQTSLLRGSITQIGNYERRNYPVKNSVLNIPPEEFGSTLNQIIHLEENVQLGESRKSKEDSFRLRAVELVWISKRAVDVPVCVAYTTTLCVSLHQWIWNNWRRGINDMFDEFGAYPTPFNWRKVIKAILYEHPEERVQLALALQYIPIEVVLALGGGGYEAQAQRILQMWHVSDSDQKSLLSTDEIKVLSRYEQLEEDSAVDAETLLQVDDKRIEYLLKRQVPLSFEEVFKSELEEIQKNRVWRKNELHITEPGYVSTIKTKGNSPVQDPFQKGGEMDLYALAFSGGGIRSATFNLGVLQGLANHNLINKFDYLSTVSGGGYIGSWLAAWIKRDGSVVKVTNRLCTDKSPNPLGEELRPIRWLRMFSNYLAPKSSIMSADAWTVGITWLRNTLMNQIVIFLLLLAVLFLGNLLYELWLNDFSWQNTSWQYVLSASAILLIPVSLLAGWGMQIYSTEAIRFVGIRREHTNKLSKLIIWIGAVVAYLLSAWLYSRADPSTFSKIKTLFPATVITFMALFLVAILGKYNQGIRSFGNSSSGTWAILILSTLIATAIGLACLVAAWTILEHIEAAKTYFVVSDNGVDKVVYIDDQLQFIFGLPLALEVFSITVVARMALLGKYFPDERREWWGRMGAYVHRISFLWILIATSALLGKLFVGSLFESKWVIAATGGWVALIGSTVKAAFSIKTSKETGSTNTFSQFLNVLSLAGPYVFALGLLIFLPGLIPPALWLANKVINLLGGQMPDDAHGYVHLKNLALMLICFLAAYLLARQIGVNEFSMYHFYRNRLVRAYLGATRRSTDRQRTANPFTGFDNLDDEKLSKMRNEYGYYGPYPVLNTALNASQVTDLDRQDRMAESFIFSPLFCGFDFSMIKASANGMTKSYDYAFRQTEHYAFKDGGPTIGTAMATSGAAVNPNQGYHSSAATAFLLTVFNVQLGRWIGNPRKSTWQSSDPGFGLGYIINNLMGKTNTRNDFIALSDGGHFDNMGLYEMVRRRCAFIVVCDAEQDDQFSCEGIANAIRRCRIDFGAEIDINLLPITNRTDGRFSAANYSLGNISYAGDKKPTGKLLYIKSSIIDKGLPIDVREYAMKNKTFPHQSTGDQFFNEEQFESYRKLGFYIASCAFDDNEVVKAFNLSGRSALSPKTTDSTGLVSLVLTRLTKRAGFAVKRSTGK</sequence>
<feature type="transmembrane region" description="Helical" evidence="2">
    <location>
        <begin position="414"/>
        <end position="435"/>
    </location>
</feature>
<feature type="transmembrane region" description="Helical" evidence="2">
    <location>
        <begin position="447"/>
        <end position="470"/>
    </location>
</feature>
<feature type="transmembrane region" description="Helical" evidence="2">
    <location>
        <begin position="559"/>
        <end position="582"/>
    </location>
</feature>
<dbReference type="AlphaFoldDB" id="A0A1I1HI97"/>
<dbReference type="InterPro" id="IPR016035">
    <property type="entry name" value="Acyl_Trfase/lysoPLipase"/>
</dbReference>
<evidence type="ECO:0000256" key="2">
    <source>
        <dbReference type="SAM" id="Phobius"/>
    </source>
</evidence>
<dbReference type="Gene3D" id="3.40.1090.10">
    <property type="entry name" value="Cytosolic phospholipase A2 catalytic domain"/>
    <property type="match status" value="2"/>
</dbReference>
<dbReference type="EMBL" id="FOLQ01000001">
    <property type="protein sequence ID" value="SFC23571.1"/>
    <property type="molecule type" value="Genomic_DNA"/>
</dbReference>
<keyword evidence="2" id="KW-0812">Transmembrane</keyword>
<evidence type="ECO:0000259" key="3">
    <source>
        <dbReference type="Pfam" id="PF01734"/>
    </source>
</evidence>
<organism evidence="4 5">
    <name type="scientific">Spirosoma endophyticum</name>
    <dbReference type="NCBI Taxonomy" id="662367"/>
    <lineage>
        <taxon>Bacteria</taxon>
        <taxon>Pseudomonadati</taxon>
        <taxon>Bacteroidota</taxon>
        <taxon>Cytophagia</taxon>
        <taxon>Cytophagales</taxon>
        <taxon>Cytophagaceae</taxon>
        <taxon>Spirosoma</taxon>
    </lineage>
</organism>
<accession>A0A1I1HI97</accession>
<dbReference type="Pfam" id="PF01734">
    <property type="entry name" value="Patatin"/>
    <property type="match status" value="1"/>
</dbReference>
<dbReference type="RefSeq" id="WP_143100626.1">
    <property type="nucleotide sequence ID" value="NZ_FOLQ01000001.1"/>
</dbReference>
<feature type="domain" description="PNPLA" evidence="3">
    <location>
        <begin position="299"/>
        <end position="394"/>
    </location>
</feature>
<dbReference type="OrthoDB" id="100544at2"/>
<dbReference type="Proteomes" id="UP000198598">
    <property type="component" value="Unassembled WGS sequence"/>
</dbReference>
<dbReference type="GO" id="GO:0046475">
    <property type="term" value="P:glycerophospholipid catabolic process"/>
    <property type="evidence" value="ECO:0007669"/>
    <property type="project" value="TreeGrafter"/>
</dbReference>
<keyword evidence="1" id="KW-0443">Lipid metabolism</keyword>
<dbReference type="PANTHER" id="PTHR10728">
    <property type="entry name" value="CYTOSOLIC PHOSPHOLIPASE A2"/>
    <property type="match status" value="1"/>
</dbReference>
<feature type="transmembrane region" description="Helical" evidence="2">
    <location>
        <begin position="611"/>
        <end position="634"/>
    </location>
</feature>
<feature type="transmembrane region" description="Helical" evidence="2">
    <location>
        <begin position="491"/>
        <end position="509"/>
    </location>
</feature>